<gene>
    <name evidence="9" type="ORF">FO440_20655</name>
</gene>
<feature type="transmembrane region" description="Helical" evidence="8">
    <location>
        <begin position="234"/>
        <end position="261"/>
    </location>
</feature>
<keyword evidence="3" id="KW-0813">Transport</keyword>
<keyword evidence="7 8" id="KW-0472">Membrane</keyword>
<dbReference type="Proteomes" id="UP000318733">
    <property type="component" value="Unassembled WGS sequence"/>
</dbReference>
<dbReference type="GO" id="GO:0055085">
    <property type="term" value="P:transmembrane transport"/>
    <property type="evidence" value="ECO:0007669"/>
    <property type="project" value="TreeGrafter"/>
</dbReference>
<accession>A0A556MG49</accession>
<feature type="transmembrane region" description="Helical" evidence="8">
    <location>
        <begin position="206"/>
        <end position="228"/>
    </location>
</feature>
<feature type="transmembrane region" description="Helical" evidence="8">
    <location>
        <begin position="38"/>
        <end position="56"/>
    </location>
</feature>
<keyword evidence="4" id="KW-1003">Cell membrane</keyword>
<protein>
    <submittedName>
        <fullName evidence="9">AI-2E family transporter</fullName>
    </submittedName>
</protein>
<name>A0A556MG49_9SPHI</name>
<dbReference type="Pfam" id="PF01594">
    <property type="entry name" value="AI-2E_transport"/>
    <property type="match status" value="1"/>
</dbReference>
<dbReference type="AlphaFoldDB" id="A0A556MG49"/>
<comment type="subcellular location">
    <subcellularLocation>
        <location evidence="1">Cell membrane</location>
        <topology evidence="1">Multi-pass membrane protein</topology>
    </subcellularLocation>
</comment>
<feature type="transmembrane region" description="Helical" evidence="8">
    <location>
        <begin position="273"/>
        <end position="295"/>
    </location>
</feature>
<sequence length="375" mass="41675">MDLKTFTNLPFYIKLAAVLFSLFAIGYLVIIAKEILSPLIFSCLFSILLLPLARFFEFKIRLPRSAASMLAVLLLLSVIGGLIYVIGSQIADLAKDWPEFQAQISRSLWEFRGWVQDNLHVTRGKQLRVVNTAANKVLSPDTAAVGATVLSLSSILLFLVFTFIYSFFFLLYRSLIMKFLESVFLKENKTMVHEIIEQVQFMIRKYIIGLMIEMGIVAVGVSIVFSVLGVRYAILLGLIAGLFNVIPYIGIFTALIISAVVTLGTSPDSTKVIWVMVTLAVTHLVDSNVLLPLVVGSKVRINALITVLGVVIGEMFWGIPGMFLSIPVIAALKIIFDRVESLQPWGIILGDEEKKQNKLATKLMVRNKKVNVESN</sequence>
<dbReference type="PANTHER" id="PTHR21716:SF53">
    <property type="entry name" value="PERMEASE PERM-RELATED"/>
    <property type="match status" value="1"/>
</dbReference>
<dbReference type="EMBL" id="VLPK01000004">
    <property type="protein sequence ID" value="TSJ38911.1"/>
    <property type="molecule type" value="Genomic_DNA"/>
</dbReference>
<feature type="transmembrane region" description="Helical" evidence="8">
    <location>
        <begin position="12"/>
        <end position="32"/>
    </location>
</feature>
<evidence type="ECO:0000313" key="9">
    <source>
        <dbReference type="EMBL" id="TSJ38911.1"/>
    </source>
</evidence>
<keyword evidence="5 8" id="KW-0812">Transmembrane</keyword>
<evidence type="ECO:0000256" key="2">
    <source>
        <dbReference type="ARBA" id="ARBA00009773"/>
    </source>
</evidence>
<evidence type="ECO:0000256" key="8">
    <source>
        <dbReference type="SAM" id="Phobius"/>
    </source>
</evidence>
<comment type="similarity">
    <text evidence="2">Belongs to the autoinducer-2 exporter (AI-2E) (TC 2.A.86) family.</text>
</comment>
<dbReference type="InterPro" id="IPR002549">
    <property type="entry name" value="AI-2E-like"/>
</dbReference>
<comment type="caution">
    <text evidence="9">The sequence shown here is derived from an EMBL/GenBank/DDBJ whole genome shotgun (WGS) entry which is preliminary data.</text>
</comment>
<evidence type="ECO:0000256" key="1">
    <source>
        <dbReference type="ARBA" id="ARBA00004651"/>
    </source>
</evidence>
<evidence type="ECO:0000313" key="10">
    <source>
        <dbReference type="Proteomes" id="UP000318733"/>
    </source>
</evidence>
<evidence type="ECO:0000256" key="3">
    <source>
        <dbReference type="ARBA" id="ARBA00022448"/>
    </source>
</evidence>
<dbReference type="OrthoDB" id="9793390at2"/>
<keyword evidence="10" id="KW-1185">Reference proteome</keyword>
<feature type="transmembrane region" description="Helical" evidence="8">
    <location>
        <begin position="149"/>
        <end position="172"/>
    </location>
</feature>
<proteinExistence type="inferred from homology"/>
<reference evidence="9 10" key="1">
    <citation type="submission" date="2019-07" db="EMBL/GenBank/DDBJ databases">
        <authorList>
            <person name="Huq M.A."/>
        </authorList>
    </citation>
    <scope>NUCLEOTIDE SEQUENCE [LARGE SCALE GENOMIC DNA]</scope>
    <source>
        <strain evidence="9 10">MAH-19</strain>
    </source>
</reference>
<dbReference type="GO" id="GO:0005886">
    <property type="term" value="C:plasma membrane"/>
    <property type="evidence" value="ECO:0007669"/>
    <property type="project" value="UniProtKB-SubCell"/>
</dbReference>
<dbReference type="PANTHER" id="PTHR21716">
    <property type="entry name" value="TRANSMEMBRANE PROTEIN"/>
    <property type="match status" value="1"/>
</dbReference>
<organism evidence="9 10">
    <name type="scientific">Mucilaginibacter corticis</name>
    <dbReference type="NCBI Taxonomy" id="2597670"/>
    <lineage>
        <taxon>Bacteria</taxon>
        <taxon>Pseudomonadati</taxon>
        <taxon>Bacteroidota</taxon>
        <taxon>Sphingobacteriia</taxon>
        <taxon>Sphingobacteriales</taxon>
        <taxon>Sphingobacteriaceae</taxon>
        <taxon>Mucilaginibacter</taxon>
    </lineage>
</organism>
<dbReference type="RefSeq" id="WP_144250192.1">
    <property type="nucleotide sequence ID" value="NZ_VLPK01000004.1"/>
</dbReference>
<evidence type="ECO:0000256" key="4">
    <source>
        <dbReference type="ARBA" id="ARBA00022475"/>
    </source>
</evidence>
<keyword evidence="6 8" id="KW-1133">Transmembrane helix</keyword>
<evidence type="ECO:0000256" key="6">
    <source>
        <dbReference type="ARBA" id="ARBA00022989"/>
    </source>
</evidence>
<evidence type="ECO:0000256" key="5">
    <source>
        <dbReference type="ARBA" id="ARBA00022692"/>
    </source>
</evidence>
<evidence type="ECO:0000256" key="7">
    <source>
        <dbReference type="ARBA" id="ARBA00023136"/>
    </source>
</evidence>
<feature type="transmembrane region" description="Helical" evidence="8">
    <location>
        <begin position="315"/>
        <end position="336"/>
    </location>
</feature>
<feature type="transmembrane region" description="Helical" evidence="8">
    <location>
        <begin position="68"/>
        <end position="87"/>
    </location>
</feature>